<keyword evidence="1" id="KW-0378">Hydrolase</keyword>
<keyword evidence="2" id="KW-1185">Reference proteome</keyword>
<dbReference type="EMBL" id="SOHN01000003">
    <property type="protein sequence ID" value="TFD91364.1"/>
    <property type="molecule type" value="Genomic_DNA"/>
</dbReference>
<dbReference type="AlphaFoldDB" id="A0A4R9BVF2"/>
<dbReference type="InterPro" id="IPR036412">
    <property type="entry name" value="HAD-like_sf"/>
</dbReference>
<evidence type="ECO:0000313" key="2">
    <source>
        <dbReference type="Proteomes" id="UP000297626"/>
    </source>
</evidence>
<name>A0A4R9BVF2_9MICO</name>
<proteinExistence type="predicted"/>
<comment type="caution">
    <text evidence="1">The sequence shown here is derived from an EMBL/GenBank/DDBJ whole genome shotgun (WGS) entry which is preliminary data.</text>
</comment>
<organism evidence="1 2">
    <name type="scientific">Cryobacterium serini</name>
    <dbReference type="NCBI Taxonomy" id="1259201"/>
    <lineage>
        <taxon>Bacteria</taxon>
        <taxon>Bacillati</taxon>
        <taxon>Actinomycetota</taxon>
        <taxon>Actinomycetes</taxon>
        <taxon>Micrococcales</taxon>
        <taxon>Microbacteriaceae</taxon>
        <taxon>Cryobacterium</taxon>
    </lineage>
</organism>
<evidence type="ECO:0000313" key="1">
    <source>
        <dbReference type="EMBL" id="TFD91364.1"/>
    </source>
</evidence>
<reference evidence="1 2" key="1">
    <citation type="submission" date="2019-03" db="EMBL/GenBank/DDBJ databases">
        <title>Genomics of glacier-inhabiting Cryobacterium strains.</title>
        <authorList>
            <person name="Liu Q."/>
            <person name="Xin Y.-H."/>
        </authorList>
    </citation>
    <scope>NUCLEOTIDE SEQUENCE [LARGE SCALE GENOMIC DNA]</scope>
    <source>
        <strain evidence="1 2">Sr54</strain>
    </source>
</reference>
<dbReference type="InterPro" id="IPR023214">
    <property type="entry name" value="HAD_sf"/>
</dbReference>
<sequence>MKPTIVFDLDGTLALGDGPISAYARAIATRIGDDSFGERATVALIAHAAGETSYRDGYHAVATLAAEDRVSAEIVSAAYDDSRALLGTAGATVSPPEGLSGFLHGIVEHASLVLATNAPDAGVTALLEEWAIIDLFDAMHFQVGKPAGLVPILTAALARGRVLSVGDIHEFDLAPAAELGADTALVGPAAARLEVPATMRGRTIADIYERISGWATSAPHTAS</sequence>
<dbReference type="RefSeq" id="WP_134526449.1">
    <property type="nucleotide sequence ID" value="NZ_SOHN01000003.1"/>
</dbReference>
<gene>
    <name evidence="1" type="ORF">E3T51_01245</name>
</gene>
<dbReference type="Gene3D" id="3.40.50.1000">
    <property type="entry name" value="HAD superfamily/HAD-like"/>
    <property type="match status" value="1"/>
</dbReference>
<protein>
    <submittedName>
        <fullName evidence="1">HAD family hydrolase</fullName>
    </submittedName>
</protein>
<dbReference type="GO" id="GO:0016787">
    <property type="term" value="F:hydrolase activity"/>
    <property type="evidence" value="ECO:0007669"/>
    <property type="project" value="UniProtKB-KW"/>
</dbReference>
<dbReference type="SUPFAM" id="SSF56784">
    <property type="entry name" value="HAD-like"/>
    <property type="match status" value="1"/>
</dbReference>
<accession>A0A4R9BVF2</accession>
<dbReference type="Proteomes" id="UP000297626">
    <property type="component" value="Unassembled WGS sequence"/>
</dbReference>